<dbReference type="SUPFAM" id="SSF54427">
    <property type="entry name" value="NTF2-like"/>
    <property type="match status" value="1"/>
</dbReference>
<evidence type="ECO:0000313" key="2">
    <source>
        <dbReference type="EMBL" id="RZU47990.1"/>
    </source>
</evidence>
<dbReference type="EMBL" id="SHKX01000010">
    <property type="protein sequence ID" value="RZU47990.1"/>
    <property type="molecule type" value="Genomic_DNA"/>
</dbReference>
<sequence length="125" mass="13893">MNAPCVIDDAFARRFAAEWMAAWNAHDLDRVLAHYRDDFSFRSPMITIVTGDPSGQLQGKAAVRAYWAAALQRLPQLRFELCDVLLGADCLTLYYRGHRGLVAETFFFDANGRVASAAAAYSLDS</sequence>
<dbReference type="Proteomes" id="UP000292423">
    <property type="component" value="Unassembled WGS sequence"/>
</dbReference>
<reference evidence="2 3" key="1">
    <citation type="submission" date="2019-02" db="EMBL/GenBank/DDBJ databases">
        <title>Genomic Encyclopedia of Type Strains, Phase IV (KMG-IV): sequencing the most valuable type-strain genomes for metagenomic binning, comparative biology and taxonomic classification.</title>
        <authorList>
            <person name="Goeker M."/>
        </authorList>
    </citation>
    <scope>NUCLEOTIDE SEQUENCE [LARGE SCALE GENOMIC DNA]</scope>
    <source>
        <strain evidence="2 3">DSM 105135</strain>
    </source>
</reference>
<organism evidence="2 3">
    <name type="scientific">Fluviicoccus keumensis</name>
    <dbReference type="NCBI Taxonomy" id="1435465"/>
    <lineage>
        <taxon>Bacteria</taxon>
        <taxon>Pseudomonadati</taxon>
        <taxon>Pseudomonadota</taxon>
        <taxon>Gammaproteobacteria</taxon>
        <taxon>Moraxellales</taxon>
        <taxon>Moraxellaceae</taxon>
        <taxon>Fluviicoccus</taxon>
    </lineage>
</organism>
<proteinExistence type="predicted"/>
<name>A0A4Q7ZBM0_9GAMM</name>
<protein>
    <submittedName>
        <fullName evidence="2">SnoaL-like protein</fullName>
    </submittedName>
</protein>
<gene>
    <name evidence="2" type="ORF">EV700_0959</name>
</gene>
<dbReference type="AlphaFoldDB" id="A0A4Q7ZBM0"/>
<dbReference type="InterPro" id="IPR032710">
    <property type="entry name" value="NTF2-like_dom_sf"/>
</dbReference>
<accession>A0A4Q7ZBM0</accession>
<evidence type="ECO:0000259" key="1">
    <source>
        <dbReference type="Pfam" id="PF12680"/>
    </source>
</evidence>
<dbReference type="Gene3D" id="3.10.450.50">
    <property type="match status" value="1"/>
</dbReference>
<dbReference type="Pfam" id="PF12680">
    <property type="entry name" value="SnoaL_2"/>
    <property type="match status" value="1"/>
</dbReference>
<feature type="domain" description="SnoaL-like" evidence="1">
    <location>
        <begin position="17"/>
        <end position="98"/>
    </location>
</feature>
<comment type="caution">
    <text evidence="2">The sequence shown here is derived from an EMBL/GenBank/DDBJ whole genome shotgun (WGS) entry which is preliminary data.</text>
</comment>
<keyword evidence="3" id="KW-1185">Reference proteome</keyword>
<evidence type="ECO:0000313" key="3">
    <source>
        <dbReference type="Proteomes" id="UP000292423"/>
    </source>
</evidence>
<dbReference type="RefSeq" id="WP_207224575.1">
    <property type="nucleotide sequence ID" value="NZ_SHKX01000010.1"/>
</dbReference>
<dbReference type="InterPro" id="IPR037401">
    <property type="entry name" value="SnoaL-like"/>
</dbReference>